<name>A0A0R1LZP8_9LACO</name>
<gene>
    <name evidence="1" type="ORF">FC81_GL001271</name>
</gene>
<accession>A0A0R1LZP8</accession>
<dbReference type="STRING" id="1423731.FC81_GL001271"/>
<dbReference type="AlphaFoldDB" id="A0A0R1LZP8"/>
<organism evidence="1 2">
    <name type="scientific">Liquorilactobacillus capillatus DSM 19910</name>
    <dbReference type="NCBI Taxonomy" id="1423731"/>
    <lineage>
        <taxon>Bacteria</taxon>
        <taxon>Bacillati</taxon>
        <taxon>Bacillota</taxon>
        <taxon>Bacilli</taxon>
        <taxon>Lactobacillales</taxon>
        <taxon>Lactobacillaceae</taxon>
        <taxon>Liquorilactobacillus</taxon>
    </lineage>
</organism>
<protein>
    <recommendedName>
        <fullName evidence="3">Nucleotidyltransferase family protein</fullName>
    </recommendedName>
</protein>
<dbReference type="PATRIC" id="fig|1423731.3.peg.1304"/>
<dbReference type="PANTHER" id="PTHR39166">
    <property type="entry name" value="BLL1166 PROTEIN"/>
    <property type="match status" value="1"/>
</dbReference>
<keyword evidence="2" id="KW-1185">Reference proteome</keyword>
<dbReference type="Pfam" id="PF06042">
    <property type="entry name" value="NTP_transf_6"/>
    <property type="match status" value="1"/>
</dbReference>
<dbReference type="PANTHER" id="PTHR39166:SF1">
    <property type="entry name" value="BLL1166 PROTEIN"/>
    <property type="match status" value="1"/>
</dbReference>
<sequence>MNILEIIQQLQLPHGALAAGCIRNSVWQVLSKQPLILKSDIDLVFFDPARPQDFDRDLEHQLSKMYPTYKWQVKNEAYMHNYDFENQAAFKSLEDAIAHFVETPTSIGAYLNKEKQLKLIAPFGVDDLVNFICRPVPAFSLDQAHLIIFKRRVIQKQWCLQYPNLRILI</sequence>
<dbReference type="OrthoDB" id="1901124at2"/>
<proteinExistence type="predicted"/>
<dbReference type="Proteomes" id="UP000051621">
    <property type="component" value="Unassembled WGS sequence"/>
</dbReference>
<reference evidence="1 2" key="1">
    <citation type="journal article" date="2015" name="Genome Announc.">
        <title>Expanding the biotechnology potential of lactobacilli through comparative genomics of 213 strains and associated genera.</title>
        <authorList>
            <person name="Sun Z."/>
            <person name="Harris H.M."/>
            <person name="McCann A."/>
            <person name="Guo C."/>
            <person name="Argimon S."/>
            <person name="Zhang W."/>
            <person name="Yang X."/>
            <person name="Jeffery I.B."/>
            <person name="Cooney J.C."/>
            <person name="Kagawa T.F."/>
            <person name="Liu W."/>
            <person name="Song Y."/>
            <person name="Salvetti E."/>
            <person name="Wrobel A."/>
            <person name="Rasinkangas P."/>
            <person name="Parkhill J."/>
            <person name="Rea M.C."/>
            <person name="O'Sullivan O."/>
            <person name="Ritari J."/>
            <person name="Douillard F.P."/>
            <person name="Paul Ross R."/>
            <person name="Yang R."/>
            <person name="Briner A.E."/>
            <person name="Felis G.E."/>
            <person name="de Vos W.M."/>
            <person name="Barrangou R."/>
            <person name="Klaenhammer T.R."/>
            <person name="Caufield P.W."/>
            <person name="Cui Y."/>
            <person name="Zhang H."/>
            <person name="O'Toole P.W."/>
        </authorList>
    </citation>
    <scope>NUCLEOTIDE SEQUENCE [LARGE SCALE GENOMIC DNA]</scope>
    <source>
        <strain evidence="1 2">DSM 19910</strain>
    </source>
</reference>
<evidence type="ECO:0000313" key="1">
    <source>
        <dbReference type="EMBL" id="KRL01132.1"/>
    </source>
</evidence>
<evidence type="ECO:0000313" key="2">
    <source>
        <dbReference type="Proteomes" id="UP000051621"/>
    </source>
</evidence>
<evidence type="ECO:0008006" key="3">
    <source>
        <dbReference type="Google" id="ProtNLM"/>
    </source>
</evidence>
<comment type="caution">
    <text evidence="1">The sequence shown here is derived from an EMBL/GenBank/DDBJ whole genome shotgun (WGS) entry which is preliminary data.</text>
</comment>
<dbReference type="EMBL" id="AZEF01000027">
    <property type="protein sequence ID" value="KRL01132.1"/>
    <property type="molecule type" value="Genomic_DNA"/>
</dbReference>
<dbReference type="InterPro" id="IPR009267">
    <property type="entry name" value="NTP_transf_6"/>
</dbReference>